<dbReference type="Gene3D" id="3.40.50.450">
    <property type="match status" value="1"/>
</dbReference>
<dbReference type="EMBL" id="UINC01183422">
    <property type="protein sequence ID" value="SVD94188.1"/>
    <property type="molecule type" value="Genomic_DNA"/>
</dbReference>
<evidence type="ECO:0000313" key="3">
    <source>
        <dbReference type="EMBL" id="SVD94188.1"/>
    </source>
</evidence>
<dbReference type="GO" id="GO:0009294">
    <property type="term" value="P:DNA-mediated transformation"/>
    <property type="evidence" value="ECO:0007669"/>
    <property type="project" value="InterPro"/>
</dbReference>
<feature type="non-terminal residue" evidence="3">
    <location>
        <position position="155"/>
    </location>
</feature>
<dbReference type="SUPFAM" id="SSF47781">
    <property type="entry name" value="RuvA domain 2-like"/>
    <property type="match status" value="1"/>
</dbReference>
<gene>
    <name evidence="3" type="ORF">METZ01_LOCUS447042</name>
</gene>
<protein>
    <recommendedName>
        <fullName evidence="2">Smf/DprA SLOG domain-containing protein</fullName>
    </recommendedName>
</protein>
<name>A0A382ZHL2_9ZZZZ</name>
<proteinExistence type="inferred from homology"/>
<sequence length="155" mass="17685">MNYESDLIYKIAISRIKGVGDITAKKLISHCGSADLVFKENKKSLESIPNINKKIIELINAPESLKRAEKELKFMEKNNVNHLFYTDKNYPSNLKLCTDSPVNLFYKGSINWNNQRFISIVGTRKCTQFGKEFTEDIVRELSKYNVVIVSGLAFG</sequence>
<dbReference type="InterPro" id="IPR003488">
    <property type="entry name" value="DprA"/>
</dbReference>
<dbReference type="SUPFAM" id="SSF102405">
    <property type="entry name" value="MCP/YpsA-like"/>
    <property type="match status" value="1"/>
</dbReference>
<accession>A0A382ZHL2</accession>
<evidence type="ECO:0000256" key="1">
    <source>
        <dbReference type="ARBA" id="ARBA00006525"/>
    </source>
</evidence>
<dbReference type="AlphaFoldDB" id="A0A382ZHL2"/>
<organism evidence="3">
    <name type="scientific">marine metagenome</name>
    <dbReference type="NCBI Taxonomy" id="408172"/>
    <lineage>
        <taxon>unclassified sequences</taxon>
        <taxon>metagenomes</taxon>
        <taxon>ecological metagenomes</taxon>
    </lineage>
</organism>
<reference evidence="3" key="1">
    <citation type="submission" date="2018-05" db="EMBL/GenBank/DDBJ databases">
        <authorList>
            <person name="Lanie J.A."/>
            <person name="Ng W.-L."/>
            <person name="Kazmierczak K.M."/>
            <person name="Andrzejewski T.M."/>
            <person name="Davidsen T.M."/>
            <person name="Wayne K.J."/>
            <person name="Tettelin H."/>
            <person name="Glass J.I."/>
            <person name="Rusch D."/>
            <person name="Podicherti R."/>
            <person name="Tsui H.-C.T."/>
            <person name="Winkler M.E."/>
        </authorList>
    </citation>
    <scope>NUCLEOTIDE SEQUENCE</scope>
</reference>
<comment type="similarity">
    <text evidence="1">Belongs to the DprA/Smf family.</text>
</comment>
<dbReference type="PANTHER" id="PTHR43022:SF1">
    <property type="entry name" value="PROTEIN SMF"/>
    <property type="match status" value="1"/>
</dbReference>
<dbReference type="InterPro" id="IPR010994">
    <property type="entry name" value="RuvA_2-like"/>
</dbReference>
<feature type="domain" description="Smf/DprA SLOG" evidence="2">
    <location>
        <begin position="82"/>
        <end position="155"/>
    </location>
</feature>
<evidence type="ECO:0000259" key="2">
    <source>
        <dbReference type="Pfam" id="PF02481"/>
    </source>
</evidence>
<dbReference type="Pfam" id="PF02481">
    <property type="entry name" value="DNA_processg_A"/>
    <property type="match status" value="1"/>
</dbReference>
<dbReference type="InterPro" id="IPR057666">
    <property type="entry name" value="DrpA_SLOG"/>
</dbReference>
<dbReference type="PANTHER" id="PTHR43022">
    <property type="entry name" value="PROTEIN SMF"/>
    <property type="match status" value="1"/>
</dbReference>